<keyword evidence="2" id="KW-0732">Signal</keyword>
<evidence type="ECO:0000256" key="2">
    <source>
        <dbReference type="SAM" id="SignalP"/>
    </source>
</evidence>
<dbReference type="HOGENOM" id="CLU_034334_6_2_12"/>
<dbReference type="InterPro" id="IPR032675">
    <property type="entry name" value="LRR_dom_sf"/>
</dbReference>
<dbReference type="PANTHER" id="PTHR45661">
    <property type="entry name" value="SURFACE ANTIGEN"/>
    <property type="match status" value="1"/>
</dbReference>
<feature type="signal peptide" evidence="2">
    <location>
        <begin position="1"/>
        <end position="34"/>
    </location>
</feature>
<protein>
    <submittedName>
        <fullName evidence="3">Hybrid signal transduction histidine kinase B</fullName>
    </submittedName>
</protein>
<sequence>MKFRTNKKRGAALITAAVLALVALFGMTGCPNNAGGSGSGSGNSGGGGGGNSGGGGGGGGGTPTPVYTQVAYGTNGADLQAWLQNTASATDLNYIELTGVPNTVPGTAATNGKAGRLGEIIKESGKRVALKLPANVTEIDDRAFLGCTRLESIDLSACTSLTAIKLAAFTGCTSLKAVQLPQSLTTIDNFVFKSCTALKEVELPQSLTVIGTDAFKGCSIETLVIHCDIKGTIIENFTKKDEVNKNVKKLTLGKGVTVIGNDAFYIIGYSKLAAVDFSACTALTEIGENAFAYSKLTNVNLSACKSLTTIGKSAFSDCTGLTNVDLSGCTALTTIGEEAFNSCYEATVKLPTGITAIGHWAFGENDEDFLCKNVLIPRSHAATIKPLVIASDYPEDRIREY</sequence>
<dbReference type="OrthoDB" id="361769at2"/>
<dbReference type="Proteomes" id="UP000016183">
    <property type="component" value="Unassembled WGS sequence"/>
</dbReference>
<feature type="chain" id="PRO_5004021101" evidence="2">
    <location>
        <begin position="35"/>
        <end position="401"/>
    </location>
</feature>
<accession>M2C0A9</accession>
<name>M2C0A9_TREDN</name>
<dbReference type="EMBL" id="AGDZ01000012">
    <property type="protein sequence ID" value="EMB27143.1"/>
    <property type="molecule type" value="Genomic_DNA"/>
</dbReference>
<dbReference type="GO" id="GO:0016301">
    <property type="term" value="F:kinase activity"/>
    <property type="evidence" value="ECO:0007669"/>
    <property type="project" value="UniProtKB-KW"/>
</dbReference>
<evidence type="ECO:0000313" key="4">
    <source>
        <dbReference type="Proteomes" id="UP000016183"/>
    </source>
</evidence>
<dbReference type="AlphaFoldDB" id="M2C0A9"/>
<dbReference type="PANTHER" id="PTHR45661:SF3">
    <property type="entry name" value="IG-LIKE DOMAIN-CONTAINING PROTEIN"/>
    <property type="match status" value="1"/>
</dbReference>
<dbReference type="InterPro" id="IPR026906">
    <property type="entry name" value="LRR_5"/>
</dbReference>
<dbReference type="Gene3D" id="3.80.10.10">
    <property type="entry name" value="Ribonuclease Inhibitor"/>
    <property type="match status" value="2"/>
</dbReference>
<dbReference type="InterPro" id="IPR053139">
    <property type="entry name" value="Surface_bspA-like"/>
</dbReference>
<reference evidence="3 4" key="1">
    <citation type="submission" date="2012-01" db="EMBL/GenBank/DDBJ databases">
        <title>The Genome Sequence of Treponema denticola SP33.</title>
        <authorList>
            <consortium name="The Broad Institute Genome Sequencing Platform"/>
            <person name="Earl A."/>
            <person name="Ward D."/>
            <person name="Feldgarden M."/>
            <person name="Gevers D."/>
            <person name="Blanton J.M."/>
            <person name="Fenno C.J."/>
            <person name="Baranova O.V."/>
            <person name="Mathney J."/>
            <person name="Dewhirst F.E."/>
            <person name="Izard J."/>
            <person name="Young S.K."/>
            <person name="Zeng Q."/>
            <person name="Gargeya S."/>
            <person name="Fitzgerald M."/>
            <person name="Haas B."/>
            <person name="Abouelleil A."/>
            <person name="Alvarado L."/>
            <person name="Arachchi H.M."/>
            <person name="Berlin A."/>
            <person name="Chapman S.B."/>
            <person name="Gearin G."/>
            <person name="Goldberg J."/>
            <person name="Griggs A."/>
            <person name="Gujja S."/>
            <person name="Hansen M."/>
            <person name="Heiman D."/>
            <person name="Howarth C."/>
            <person name="Larimer J."/>
            <person name="Lui A."/>
            <person name="MacDonald P.J.P."/>
            <person name="McCowen C."/>
            <person name="Montmayeur A."/>
            <person name="Murphy C."/>
            <person name="Neiman D."/>
            <person name="Pearson M."/>
            <person name="Priest M."/>
            <person name="Roberts A."/>
            <person name="Saif S."/>
            <person name="Shea T."/>
            <person name="Sisk P."/>
            <person name="Stolte C."/>
            <person name="Sykes S."/>
            <person name="Wortman J."/>
            <person name="Nusbaum C."/>
            <person name="Birren B."/>
        </authorList>
    </citation>
    <scope>NUCLEOTIDE SEQUENCE [LARGE SCALE GENOMIC DNA]</scope>
    <source>
        <strain evidence="3 4">SP33</strain>
    </source>
</reference>
<gene>
    <name evidence="3" type="ORF">HMPREF9733_00365</name>
</gene>
<keyword evidence="3" id="KW-0808">Transferase</keyword>
<organism evidence="3 4">
    <name type="scientific">Treponema denticola SP33</name>
    <dbReference type="NCBI Taxonomy" id="999437"/>
    <lineage>
        <taxon>Bacteria</taxon>
        <taxon>Pseudomonadati</taxon>
        <taxon>Spirochaetota</taxon>
        <taxon>Spirochaetia</taxon>
        <taxon>Spirochaetales</taxon>
        <taxon>Treponemataceae</taxon>
        <taxon>Treponema</taxon>
    </lineage>
</organism>
<dbReference type="PROSITE" id="PS51257">
    <property type="entry name" value="PROKAR_LIPOPROTEIN"/>
    <property type="match status" value="1"/>
</dbReference>
<proteinExistence type="predicted"/>
<comment type="caution">
    <text evidence="3">The sequence shown here is derived from an EMBL/GenBank/DDBJ whole genome shotgun (WGS) entry which is preliminary data.</text>
</comment>
<dbReference type="RefSeq" id="WP_010693261.1">
    <property type="nucleotide sequence ID" value="NZ_KB442453.1"/>
</dbReference>
<dbReference type="SUPFAM" id="SSF52058">
    <property type="entry name" value="L domain-like"/>
    <property type="match status" value="1"/>
</dbReference>
<keyword evidence="3" id="KW-0418">Kinase</keyword>
<dbReference type="Pfam" id="PF13306">
    <property type="entry name" value="LRR_5"/>
    <property type="match status" value="2"/>
</dbReference>
<evidence type="ECO:0000256" key="1">
    <source>
        <dbReference type="SAM" id="MobiDB-lite"/>
    </source>
</evidence>
<evidence type="ECO:0000313" key="3">
    <source>
        <dbReference type="EMBL" id="EMB27143.1"/>
    </source>
</evidence>
<dbReference type="PATRIC" id="fig|999437.3.peg.365"/>
<feature type="region of interest" description="Disordered" evidence="1">
    <location>
        <begin position="37"/>
        <end position="62"/>
    </location>
</feature>